<name>A0A7J7EGS7_DICBM</name>
<keyword evidence="2" id="KW-1185">Reference proteome</keyword>
<dbReference type="EMBL" id="JACDTQ010003061">
    <property type="protein sequence ID" value="KAF5914903.1"/>
    <property type="molecule type" value="Genomic_DNA"/>
</dbReference>
<dbReference type="InterPro" id="IPR012340">
    <property type="entry name" value="NA-bd_OB-fold"/>
</dbReference>
<proteinExistence type="predicted"/>
<accession>A0A7J7EGS7</accession>
<dbReference type="GO" id="GO:0000175">
    <property type="term" value="F:3'-5'-RNA exonuclease activity"/>
    <property type="evidence" value="ECO:0007669"/>
    <property type="project" value="TreeGrafter"/>
</dbReference>
<sequence length="299" mass="34388">MAPEKALMPELNSLQGELRVDSWITLVDEQTCTIEEVSIFALSNTLYRGNCFKTHITFPIDCLCSTRDFRLVVCIWHANTYKNGELQLAKSLGQAGEIEPETEGILTEYGVDFSDFSSEVLECLPQHLPWTIPPEEFNKRRDLSTGIHFGCHMEIFRTKKLFIHPTEAVEDYKWEYQKREVLISNIVGLLITSLFSKTMSFIEVEVKKYEAGGKITNCSFSAAKIENNELKILSTERVLWKSSMIKLPFRKGSSGKLDEFQCLIWKLSGANNNYEHFFFSKSKVSFVNSETEFWPKMNI</sequence>
<protein>
    <submittedName>
        <fullName evidence="1">Uncharacterized protein</fullName>
    </submittedName>
</protein>
<gene>
    <name evidence="1" type="ORF">HPG69_019735</name>
</gene>
<dbReference type="InterPro" id="IPR016135">
    <property type="entry name" value="UBQ-conjugating_enzyme/RWD"/>
</dbReference>
<dbReference type="GO" id="GO:0006402">
    <property type="term" value="P:mRNA catabolic process"/>
    <property type="evidence" value="ECO:0007669"/>
    <property type="project" value="TreeGrafter"/>
</dbReference>
<dbReference type="SUPFAM" id="SSF54495">
    <property type="entry name" value="UBC-like"/>
    <property type="match status" value="1"/>
</dbReference>
<dbReference type="PANTHER" id="PTHR23355">
    <property type="entry name" value="RIBONUCLEASE"/>
    <property type="match status" value="1"/>
</dbReference>
<dbReference type="AlphaFoldDB" id="A0A7J7EGS7"/>
<evidence type="ECO:0000313" key="1">
    <source>
        <dbReference type="EMBL" id="KAF5914903.1"/>
    </source>
</evidence>
<dbReference type="PANTHER" id="PTHR23355:SF9">
    <property type="entry name" value="DIS3-LIKE EXONUCLEASE 2"/>
    <property type="match status" value="1"/>
</dbReference>
<evidence type="ECO:0000313" key="2">
    <source>
        <dbReference type="Proteomes" id="UP000551758"/>
    </source>
</evidence>
<dbReference type="GO" id="GO:0010587">
    <property type="term" value="P:miRNA catabolic process"/>
    <property type="evidence" value="ECO:0007669"/>
    <property type="project" value="TreeGrafter"/>
</dbReference>
<dbReference type="InterPro" id="IPR050180">
    <property type="entry name" value="RNR_Ribonuclease"/>
</dbReference>
<reference evidence="1 2" key="1">
    <citation type="journal article" date="2020" name="Mol. Biol. Evol.">
        <title>Interspecific Gene Flow and the Evolution of Specialization in Black and White Rhinoceros.</title>
        <authorList>
            <person name="Moodley Y."/>
            <person name="Westbury M.V."/>
            <person name="Russo I.M."/>
            <person name="Gopalakrishnan S."/>
            <person name="Rakotoarivelo A."/>
            <person name="Olsen R.A."/>
            <person name="Prost S."/>
            <person name="Tunstall T."/>
            <person name="Ryder O.A."/>
            <person name="Dalen L."/>
            <person name="Bruford M.W."/>
        </authorList>
    </citation>
    <scope>NUCLEOTIDE SEQUENCE [LARGE SCALE GENOMIC DNA]</scope>
    <source>
        <strain evidence="1">SBR-YM</strain>
        <tissue evidence="1">Skin</tissue>
    </source>
</reference>
<dbReference type="Gene3D" id="3.10.110.10">
    <property type="entry name" value="Ubiquitin Conjugating Enzyme"/>
    <property type="match status" value="1"/>
</dbReference>
<organism evidence="1 2">
    <name type="scientific">Diceros bicornis minor</name>
    <name type="common">South-central black rhinoceros</name>
    <dbReference type="NCBI Taxonomy" id="77932"/>
    <lineage>
        <taxon>Eukaryota</taxon>
        <taxon>Metazoa</taxon>
        <taxon>Chordata</taxon>
        <taxon>Craniata</taxon>
        <taxon>Vertebrata</taxon>
        <taxon>Euteleostomi</taxon>
        <taxon>Mammalia</taxon>
        <taxon>Eutheria</taxon>
        <taxon>Laurasiatheria</taxon>
        <taxon>Perissodactyla</taxon>
        <taxon>Rhinocerotidae</taxon>
        <taxon>Diceros</taxon>
    </lineage>
</organism>
<dbReference type="Proteomes" id="UP000551758">
    <property type="component" value="Unassembled WGS sequence"/>
</dbReference>
<dbReference type="GO" id="GO:0000932">
    <property type="term" value="C:P-body"/>
    <property type="evidence" value="ECO:0007669"/>
    <property type="project" value="TreeGrafter"/>
</dbReference>
<comment type="caution">
    <text evidence="1">The sequence shown here is derived from an EMBL/GenBank/DDBJ whole genome shotgun (WGS) entry which is preliminary data.</text>
</comment>
<dbReference type="SUPFAM" id="SSF50249">
    <property type="entry name" value="Nucleic acid-binding proteins"/>
    <property type="match status" value="1"/>
</dbReference>